<protein>
    <recommendedName>
        <fullName evidence="1">DUF1722 domain-containing protein</fullName>
    </recommendedName>
</protein>
<comment type="caution">
    <text evidence="2">The sequence shown here is derived from an EMBL/GenBank/DDBJ whole genome shotgun (WGS) entry which is preliminary data.</text>
</comment>
<keyword evidence="3" id="KW-1185">Reference proteome</keyword>
<dbReference type="Pfam" id="PF08349">
    <property type="entry name" value="DUF1722"/>
    <property type="match status" value="1"/>
</dbReference>
<sequence>MANEAEALWRYHKYVVMMHGYEHYNHIKECMKSHVSYETLEEEIFKIYKQHDINKGALLNTFSHLWGYFKKYATNEEKDTYMSLYGAFQKDEASDKELIDYIRNLVQKYDQKYLKQSYIMQFNG</sequence>
<evidence type="ECO:0000313" key="3">
    <source>
        <dbReference type="Proteomes" id="UP000009885"/>
    </source>
</evidence>
<accession>K9B8P9</accession>
<dbReference type="OrthoDB" id="9782576at2"/>
<dbReference type="EMBL" id="AMSQ01000003">
    <property type="protein sequence ID" value="EKU50155.1"/>
    <property type="molecule type" value="Genomic_DNA"/>
</dbReference>
<dbReference type="eggNOG" id="COG3272">
    <property type="taxonomic scope" value="Bacteria"/>
</dbReference>
<feature type="domain" description="DUF1722" evidence="1">
    <location>
        <begin position="13"/>
        <end position="121"/>
    </location>
</feature>
<reference evidence="2 3" key="1">
    <citation type="journal article" date="2013" name="Genome Announc.">
        <title>Genome Sequence of Staphylococcus massiliensis Strain S46, Isolated from the Surface of Healthy Human Skin.</title>
        <authorList>
            <person name="Srivastav R."/>
            <person name="Singh A."/>
            <person name="Jangir P.K."/>
            <person name="Kumari C."/>
            <person name="Muduli S."/>
            <person name="Sharma R."/>
        </authorList>
    </citation>
    <scope>NUCLEOTIDE SEQUENCE [LARGE SCALE GENOMIC DNA]</scope>
    <source>
        <strain evidence="2 3">S46</strain>
    </source>
</reference>
<dbReference type="Proteomes" id="UP000009885">
    <property type="component" value="Unassembled WGS sequence"/>
</dbReference>
<dbReference type="STRING" id="1229783.C273_02773"/>
<dbReference type="AlphaFoldDB" id="K9B8P9"/>
<proteinExistence type="predicted"/>
<dbReference type="InterPro" id="IPR013560">
    <property type="entry name" value="DUF1722"/>
</dbReference>
<name>K9B8P9_9STAP</name>
<evidence type="ECO:0000313" key="2">
    <source>
        <dbReference type="EMBL" id="EKU50155.1"/>
    </source>
</evidence>
<evidence type="ECO:0000259" key="1">
    <source>
        <dbReference type="Pfam" id="PF08349"/>
    </source>
</evidence>
<dbReference type="PATRIC" id="fig|1229783.3.peg.561"/>
<dbReference type="RefSeq" id="WP_009382410.1">
    <property type="nucleotide sequence ID" value="NZ_AMSQ01000003.1"/>
</dbReference>
<gene>
    <name evidence="2" type="ORF">C273_02773</name>
</gene>
<organism evidence="2 3">
    <name type="scientific">Staphylococcus massiliensis S46</name>
    <dbReference type="NCBI Taxonomy" id="1229783"/>
    <lineage>
        <taxon>Bacteria</taxon>
        <taxon>Bacillati</taxon>
        <taxon>Bacillota</taxon>
        <taxon>Bacilli</taxon>
        <taxon>Bacillales</taxon>
        <taxon>Staphylococcaceae</taxon>
        <taxon>Staphylococcus</taxon>
    </lineage>
</organism>